<accession>A0A1C3IUR7</accession>
<dbReference type="EMBL" id="FLQP01000034">
    <property type="protein sequence ID" value="SBS65152.1"/>
    <property type="molecule type" value="Genomic_DNA"/>
</dbReference>
<dbReference type="Gene3D" id="3.60.10.10">
    <property type="entry name" value="Endonuclease/exonuclease/phosphatase"/>
    <property type="match status" value="1"/>
</dbReference>
<dbReference type="PANTHER" id="PTHR14859:SF15">
    <property type="entry name" value="ENDONUCLEASE_EXONUCLEASE_PHOSPHATASE DOMAIN-CONTAINING PROTEIN"/>
    <property type="match status" value="1"/>
</dbReference>
<dbReference type="GO" id="GO:0016020">
    <property type="term" value="C:membrane"/>
    <property type="evidence" value="ECO:0007669"/>
    <property type="project" value="GOC"/>
</dbReference>
<evidence type="ECO:0000259" key="1">
    <source>
        <dbReference type="Pfam" id="PF03372"/>
    </source>
</evidence>
<gene>
    <name evidence="2" type="ORF">VAT7223_02551</name>
</gene>
<reference evidence="3" key="1">
    <citation type="submission" date="2016-06" db="EMBL/GenBank/DDBJ databases">
        <authorList>
            <person name="Rodrigo-Torres Lidia"/>
            <person name="Arahal R.David."/>
        </authorList>
    </citation>
    <scope>NUCLEOTIDE SEQUENCE [LARGE SCALE GENOMIC DNA]</scope>
    <source>
        <strain evidence="3">CECT 7223</strain>
    </source>
</reference>
<keyword evidence="2" id="KW-0378">Hydrolase</keyword>
<dbReference type="PANTHER" id="PTHR14859">
    <property type="entry name" value="CALCOFLUOR WHITE HYPERSENSITIVE PROTEIN PRECURSOR"/>
    <property type="match status" value="1"/>
</dbReference>
<dbReference type="InterPro" id="IPR005135">
    <property type="entry name" value="Endo/exonuclease/phosphatase"/>
</dbReference>
<dbReference type="InterPro" id="IPR036691">
    <property type="entry name" value="Endo/exonu/phosph_ase_sf"/>
</dbReference>
<name>A0A1C3IUR7_9VIBR</name>
<dbReference type="GO" id="GO:0004519">
    <property type="term" value="F:endonuclease activity"/>
    <property type="evidence" value="ECO:0007669"/>
    <property type="project" value="UniProtKB-KW"/>
</dbReference>
<keyword evidence="2" id="KW-0269">Exonuclease</keyword>
<sequence length="357" mass="41411">MQPRSKWNDTLNKPNHITFATFNLLNYLEPPNAYYDFENIYSFEEWQKKQHWMAEAIRSLDCDVIGFQEIFSPKSLEQLMNKLGYPYFAVVDSAHVEDDYLYTSPVVGIASRYPIENVQPVTPDSELLSAFNLGDKFSFNRTPVHATITLPHLGSTDCYVVHFKSQRPTEPRTESIDVDNAQQGEKPQSDTLVKLHQEQLGSWLSSVQRGLEAQMLHQYITNQRYQTDQPVVLMGDFNKPLFNDEFKGLLSYSINKDENSKHWLSHFRLKDSWDIYHQLHEQDLLEQRKPTHYYGASGSVLDYILMSNEFDCQNSSSMMEISCYTVLDHHLINPSFEHDQFSTDHAIVAVTAHIREA</sequence>
<feature type="domain" description="Endonuclease/exonuclease/phosphatase" evidence="1">
    <location>
        <begin position="49"/>
        <end position="315"/>
    </location>
</feature>
<dbReference type="Pfam" id="PF03372">
    <property type="entry name" value="Exo_endo_phos"/>
    <property type="match status" value="1"/>
</dbReference>
<proteinExistence type="predicted"/>
<keyword evidence="2" id="KW-0255">Endonuclease</keyword>
<keyword evidence="2" id="KW-0540">Nuclease</keyword>
<protein>
    <submittedName>
        <fullName evidence="2">Endonuclease/Exonuclease/phosphatase family protein</fullName>
    </submittedName>
</protein>
<organism evidence="2 3">
    <name type="scientific">Vibrio atlanticus</name>
    <dbReference type="NCBI Taxonomy" id="693153"/>
    <lineage>
        <taxon>Bacteria</taxon>
        <taxon>Pseudomonadati</taxon>
        <taxon>Pseudomonadota</taxon>
        <taxon>Gammaproteobacteria</taxon>
        <taxon>Vibrionales</taxon>
        <taxon>Vibrionaceae</taxon>
        <taxon>Vibrio</taxon>
    </lineage>
</organism>
<evidence type="ECO:0000313" key="2">
    <source>
        <dbReference type="EMBL" id="SBS65152.1"/>
    </source>
</evidence>
<dbReference type="GO" id="GO:0004527">
    <property type="term" value="F:exonuclease activity"/>
    <property type="evidence" value="ECO:0007669"/>
    <property type="project" value="UniProtKB-KW"/>
</dbReference>
<dbReference type="InterPro" id="IPR051916">
    <property type="entry name" value="GPI-anchor_lipid_remodeler"/>
</dbReference>
<dbReference type="AlphaFoldDB" id="A0A1C3IUR7"/>
<evidence type="ECO:0000313" key="3">
    <source>
        <dbReference type="Proteomes" id="UP000092876"/>
    </source>
</evidence>
<dbReference type="GO" id="GO:0006506">
    <property type="term" value="P:GPI anchor biosynthetic process"/>
    <property type="evidence" value="ECO:0007669"/>
    <property type="project" value="TreeGrafter"/>
</dbReference>
<dbReference type="Proteomes" id="UP000092876">
    <property type="component" value="Unassembled WGS sequence"/>
</dbReference>
<dbReference type="SUPFAM" id="SSF56219">
    <property type="entry name" value="DNase I-like"/>
    <property type="match status" value="1"/>
</dbReference>